<evidence type="ECO:0000313" key="4">
    <source>
        <dbReference type="Proteomes" id="UP001431209"/>
    </source>
</evidence>
<dbReference type="PROSITE" id="PS50048">
    <property type="entry name" value="ZN2_CY6_FUNGAL_2"/>
    <property type="match status" value="1"/>
</dbReference>
<dbReference type="InterPro" id="IPR001138">
    <property type="entry name" value="Zn2Cys6_DnaBD"/>
</dbReference>
<comment type="caution">
    <text evidence="3">The sequence shown here is derived from an EMBL/GenBank/DDBJ whole genome shotgun (WGS) entry which is preliminary data.</text>
</comment>
<feature type="domain" description="Zn(2)-C6 fungal-type" evidence="2">
    <location>
        <begin position="247"/>
        <end position="276"/>
    </location>
</feature>
<evidence type="ECO:0000256" key="1">
    <source>
        <dbReference type="SAM" id="MobiDB-lite"/>
    </source>
</evidence>
<evidence type="ECO:0000259" key="2">
    <source>
        <dbReference type="PROSITE" id="PS50048"/>
    </source>
</evidence>
<organism evidence="3 4">
    <name type="scientific">Acrasis kona</name>
    <dbReference type="NCBI Taxonomy" id="1008807"/>
    <lineage>
        <taxon>Eukaryota</taxon>
        <taxon>Discoba</taxon>
        <taxon>Heterolobosea</taxon>
        <taxon>Tetramitia</taxon>
        <taxon>Eutetramitia</taxon>
        <taxon>Acrasidae</taxon>
        <taxon>Acrasis</taxon>
    </lineage>
</organism>
<dbReference type="CDD" id="cd00067">
    <property type="entry name" value="GAL4"/>
    <property type="match status" value="1"/>
</dbReference>
<dbReference type="InterPro" id="IPR044230">
    <property type="entry name" value="GTF3C4"/>
</dbReference>
<name>A0AAW2ZSU9_9EUKA</name>
<dbReference type="EMBL" id="JAOPGA020001853">
    <property type="protein sequence ID" value="KAL0491737.1"/>
    <property type="molecule type" value="Genomic_DNA"/>
</dbReference>
<reference evidence="3 4" key="1">
    <citation type="submission" date="2024-03" db="EMBL/GenBank/DDBJ databases">
        <title>The Acrasis kona genome and developmental transcriptomes reveal deep origins of eukaryotic multicellular pathways.</title>
        <authorList>
            <person name="Sheikh S."/>
            <person name="Fu C.-J."/>
            <person name="Brown M.W."/>
            <person name="Baldauf S.L."/>
        </authorList>
    </citation>
    <scope>NUCLEOTIDE SEQUENCE [LARGE SCALE GENOMIC DNA]</scope>
    <source>
        <strain evidence="3 4">ATCC MYA-3509</strain>
    </source>
</reference>
<dbReference type="Pfam" id="PF00172">
    <property type="entry name" value="Zn_clus"/>
    <property type="match status" value="1"/>
</dbReference>
<accession>A0AAW2ZSU9</accession>
<dbReference type="SUPFAM" id="SSF50978">
    <property type="entry name" value="WD40 repeat-like"/>
    <property type="match status" value="1"/>
</dbReference>
<dbReference type="PANTHER" id="PTHR15496">
    <property type="entry name" value="GENERAL TRANSCRIPTION FACTOR 3C POLYPEPTIDE 4 FAMILY"/>
    <property type="match status" value="1"/>
</dbReference>
<dbReference type="SMART" id="SM00066">
    <property type="entry name" value="GAL4"/>
    <property type="match status" value="1"/>
</dbReference>
<dbReference type="GO" id="GO:0008270">
    <property type="term" value="F:zinc ion binding"/>
    <property type="evidence" value="ECO:0007669"/>
    <property type="project" value="InterPro"/>
</dbReference>
<dbReference type="GO" id="GO:0000981">
    <property type="term" value="F:DNA-binding transcription factor activity, RNA polymerase II-specific"/>
    <property type="evidence" value="ECO:0007669"/>
    <property type="project" value="InterPro"/>
</dbReference>
<dbReference type="InterPro" id="IPR015943">
    <property type="entry name" value="WD40/YVTN_repeat-like_dom_sf"/>
</dbReference>
<dbReference type="PANTHER" id="PTHR15496:SF2">
    <property type="entry name" value="GENERAL TRANSCRIPTION FACTOR 3C POLYPEPTIDE 4"/>
    <property type="match status" value="1"/>
</dbReference>
<evidence type="ECO:0000313" key="3">
    <source>
        <dbReference type="EMBL" id="KAL0491737.1"/>
    </source>
</evidence>
<dbReference type="Proteomes" id="UP001431209">
    <property type="component" value="Unassembled WGS sequence"/>
</dbReference>
<dbReference type="InterPro" id="IPR036322">
    <property type="entry name" value="WD40_repeat_dom_sf"/>
</dbReference>
<feature type="region of interest" description="Disordered" evidence="1">
    <location>
        <begin position="283"/>
        <end position="303"/>
    </location>
</feature>
<dbReference type="InterPro" id="IPR036864">
    <property type="entry name" value="Zn2-C6_fun-type_DNA-bd_sf"/>
</dbReference>
<dbReference type="AlphaFoldDB" id="A0AAW2ZSU9"/>
<dbReference type="GO" id="GO:0000127">
    <property type="term" value="C:transcription factor TFIIIC complex"/>
    <property type="evidence" value="ECO:0007669"/>
    <property type="project" value="InterPro"/>
</dbReference>
<dbReference type="GO" id="GO:0006384">
    <property type="term" value="P:transcription initiation at RNA polymerase III promoter"/>
    <property type="evidence" value="ECO:0007669"/>
    <property type="project" value="InterPro"/>
</dbReference>
<keyword evidence="4" id="KW-1185">Reference proteome</keyword>
<gene>
    <name evidence="3" type="ORF">AKO1_000630</name>
</gene>
<dbReference type="GO" id="GO:0004402">
    <property type="term" value="F:histone acetyltransferase activity"/>
    <property type="evidence" value="ECO:0007669"/>
    <property type="project" value="InterPro"/>
</dbReference>
<dbReference type="Gene3D" id="4.10.240.10">
    <property type="entry name" value="Zn(2)-C6 fungal-type DNA-binding domain"/>
    <property type="match status" value="1"/>
</dbReference>
<dbReference type="Gene3D" id="2.130.10.10">
    <property type="entry name" value="YVTN repeat-like/Quinoprotein amine dehydrogenase"/>
    <property type="match status" value="1"/>
</dbReference>
<proteinExistence type="predicted"/>
<sequence length="788" mass="90022">MDEQDEDLPPVTDGGMMIQLPNHIIEVASTNGFVNVLEWNTDCISIPTKNIIHIVQQLSNKTTLITNDANHNHDEPYNEFMKENCIADKLIHSRQNELANFRQCIQVNGHAGRKHMITLTDDSELVMYQSPPKFFESKWKEVFDMGALTSSFQSEFLNIQKKRKTGFDPSSFVTIRSSVVDADDYQKWKEEFAIPTYNQHVTDQESSHPSAYQATMQAYPQQFQQFAHHPIEHDLQINQSHGTSHHVCAPCSKAKVKCDKKRPCANCIKKNCRSECIDVKKKKSDEKKSNAAPAQRTNSYQSKKRWLHDRSISDVQDLKRLLLINSITCMDWLSLPNGICYLVIGNKIGCISTYQFAHHQHADWNFPQLVNYFEAHPDDQIKSIKAICHLDKLILMSGGGDGGIRFWSSDDHLRWNPMDWLNGELDDLYNCQFIKHSFMPNSNWVIVAFACGFVIRVIAFDLTNQRMEWKQQINHHGDVVTGIAIMNFESSSSSGECALWIFSCGMDGEFLLTVLEQGTIKNFVIIEKNHLLPIWGCAVSPNQCFIAIAREKPELLDSRGDFEARARRRVYLLPIVDLVTHKGQALVQDRIKYIETLINSCSLRVCCKQDVVKLLTLVEYKELIVYVDRVLNIETNASFRILYPVLVRLYDENPKNAQIESFLYRCKFALMVEQAKSYLRVSDEQSEQNAIFRRFINKIFTQEETAVDVIPNESCTFCGESVSFCISKDKDMMVGECSKKHTSTRDVTSWKILSSLKCSTCMCCAAKAEVSMAGTTCPLCGDILTLKY</sequence>
<protein>
    <submittedName>
        <fullName evidence="3">Transcription activator of gluconeogenesis ERT1</fullName>
    </submittedName>
</protein>